<accession>A0ABX8BFR1</accession>
<keyword evidence="2" id="KW-1185">Reference proteome</keyword>
<dbReference type="Proteomes" id="UP000676079">
    <property type="component" value="Chromosome"/>
</dbReference>
<dbReference type="RefSeq" id="WP_220561801.1">
    <property type="nucleotide sequence ID" value="NZ_CP074133.1"/>
</dbReference>
<gene>
    <name evidence="1" type="ORF">KGD84_19070</name>
</gene>
<reference evidence="1 2" key="1">
    <citation type="submission" date="2021-05" db="EMBL/GenBank/DDBJ databases">
        <title>Direct Submission.</title>
        <authorList>
            <person name="Li K."/>
            <person name="Gao J."/>
        </authorList>
    </citation>
    <scope>NUCLEOTIDE SEQUENCE [LARGE SCALE GENOMIC DNA]</scope>
    <source>
        <strain evidence="1 2">Mg02</strain>
    </source>
</reference>
<proteinExistence type="predicted"/>
<sequence>MSSATRIPVPPYTPKKVLLPPLGEHTLVRPLGDAPFEVGDTVGERALTVWLLLYHLDREGAAPLTIMEIATRLRMSRGVTILLVSELLRHHRARVSRQQLRGVFDPRDEVRDSWGRSSHCDASLRSSKVIVLGTPEHRGAEFLGTCSAITPITHVETLYTSAATTQAHADTPVSVQLSMGRVPVGTTNLHLLGLPDVHLFDALWPSVVRDACGALVVTGPEDLDQAQTALDLLSEHVLPVQIVLDHVPGDPDPEAVAHRFGVPESQVTLCDVRSVPATRAALGDVINQRTARRV</sequence>
<protein>
    <recommendedName>
        <fullName evidence="3">MarR family transcriptional regulator</fullName>
    </recommendedName>
</protein>
<dbReference type="EMBL" id="CP074133">
    <property type="protein sequence ID" value="QUX20605.1"/>
    <property type="molecule type" value="Genomic_DNA"/>
</dbReference>
<evidence type="ECO:0008006" key="3">
    <source>
        <dbReference type="Google" id="ProtNLM"/>
    </source>
</evidence>
<evidence type="ECO:0000313" key="2">
    <source>
        <dbReference type="Proteomes" id="UP000676079"/>
    </source>
</evidence>
<evidence type="ECO:0000313" key="1">
    <source>
        <dbReference type="EMBL" id="QUX20605.1"/>
    </source>
</evidence>
<name>A0ABX8BFR1_9ACTN</name>
<organism evidence="1 2">
    <name type="scientific">Nocardiopsis changdeensis</name>
    <dbReference type="NCBI Taxonomy" id="2831969"/>
    <lineage>
        <taxon>Bacteria</taxon>
        <taxon>Bacillati</taxon>
        <taxon>Actinomycetota</taxon>
        <taxon>Actinomycetes</taxon>
        <taxon>Streptosporangiales</taxon>
        <taxon>Nocardiopsidaceae</taxon>
        <taxon>Nocardiopsis</taxon>
    </lineage>
</organism>